<dbReference type="InterPro" id="IPR014710">
    <property type="entry name" value="RmlC-like_jellyroll"/>
</dbReference>
<evidence type="ECO:0000313" key="3">
    <source>
        <dbReference type="EMBL" id="HGQ55410.1"/>
    </source>
</evidence>
<accession>A0A7C4W736</accession>
<dbReference type="GO" id="GO:0005829">
    <property type="term" value="C:cytosol"/>
    <property type="evidence" value="ECO:0007669"/>
    <property type="project" value="TreeGrafter"/>
</dbReference>
<dbReference type="InterPro" id="IPR000888">
    <property type="entry name" value="RmlC-like"/>
</dbReference>
<organism evidence="4">
    <name type="scientific">candidate division WOR-3 bacterium</name>
    <dbReference type="NCBI Taxonomy" id="2052148"/>
    <lineage>
        <taxon>Bacteria</taxon>
        <taxon>Bacteria division WOR-3</taxon>
    </lineage>
</organism>
<dbReference type="Gene3D" id="2.60.120.10">
    <property type="entry name" value="Jelly Rolls"/>
    <property type="match status" value="1"/>
</dbReference>
<sequence length="146" mass="17263">MIEGVEIKKLRLIPDERGFVLEILRSDDNLFMKFGQVYISVAYPGIVKAWHYHKIQTDFFTIIKGMAKVVLYDNRENSKTYKEINEFFIGELNPLLIKIPPLVLHGFKPLGNEPAYLLNIPTEVYNYENPDEYRIDYKSKEIPYEW</sequence>
<dbReference type="Pfam" id="PF14667">
    <property type="entry name" value="Polysacc_synt_C"/>
    <property type="match status" value="1"/>
</dbReference>
<comment type="caution">
    <text evidence="4">The sequence shown here is derived from an EMBL/GenBank/DDBJ whole genome shotgun (WGS) entry which is preliminary data.</text>
</comment>
<evidence type="ECO:0000313" key="4">
    <source>
        <dbReference type="EMBL" id="HGU47190.1"/>
    </source>
</evidence>
<reference evidence="4" key="1">
    <citation type="journal article" date="2020" name="mSystems">
        <title>Genome- and Community-Level Interaction Insights into Carbon Utilization and Element Cycling Functions of Hydrothermarchaeota in Hydrothermal Sediment.</title>
        <authorList>
            <person name="Zhou Z."/>
            <person name="Liu Y."/>
            <person name="Xu W."/>
            <person name="Pan J."/>
            <person name="Luo Z.H."/>
            <person name="Li M."/>
        </authorList>
    </citation>
    <scope>NUCLEOTIDE SEQUENCE [LARGE SCALE GENOMIC DNA]</scope>
    <source>
        <strain evidence="4">SpSt-594</strain>
        <strain evidence="3">SpSt-655</strain>
    </source>
</reference>
<proteinExistence type="predicted"/>
<dbReference type="GO" id="GO:0008830">
    <property type="term" value="F:dTDP-4-dehydrorhamnose 3,5-epimerase activity"/>
    <property type="evidence" value="ECO:0007669"/>
    <property type="project" value="InterPro"/>
</dbReference>
<feature type="site" description="Participates in a stacking interaction with the thymidine ring of dTDP-4-oxo-6-deoxyglucose" evidence="1">
    <location>
        <position position="125"/>
    </location>
</feature>
<evidence type="ECO:0000259" key="2">
    <source>
        <dbReference type="Pfam" id="PF14667"/>
    </source>
</evidence>
<dbReference type="PANTHER" id="PTHR21047:SF2">
    <property type="entry name" value="THYMIDINE DIPHOSPHO-4-KETO-RHAMNOSE 3,5-EPIMERASE"/>
    <property type="match status" value="1"/>
</dbReference>
<dbReference type="AlphaFoldDB" id="A0A7C4W736"/>
<dbReference type="GO" id="GO:0000271">
    <property type="term" value="P:polysaccharide biosynthetic process"/>
    <property type="evidence" value="ECO:0007669"/>
    <property type="project" value="TreeGrafter"/>
</dbReference>
<evidence type="ECO:0000256" key="1">
    <source>
        <dbReference type="PIRSR" id="PIRSR600888-3"/>
    </source>
</evidence>
<protein>
    <submittedName>
        <fullName evidence="4">dTDP-4-dehydrorhamnose 3,5-epimerase</fullName>
    </submittedName>
</protein>
<dbReference type="SUPFAM" id="SSF51182">
    <property type="entry name" value="RmlC-like cupins"/>
    <property type="match status" value="1"/>
</dbReference>
<feature type="domain" description="Capsular polysaccharide assembling protein CapF C-terminal" evidence="2">
    <location>
        <begin position="15"/>
        <end position="133"/>
    </location>
</feature>
<name>A0A7C4W736_UNCW3</name>
<dbReference type="InterPro" id="IPR011051">
    <property type="entry name" value="RmlC_Cupin_sf"/>
</dbReference>
<dbReference type="InterPro" id="IPR029303">
    <property type="entry name" value="CapF_C"/>
</dbReference>
<gene>
    <name evidence="4" type="ORF">ENT60_01315</name>
    <name evidence="3" type="ORF">ENU28_02965</name>
</gene>
<dbReference type="EMBL" id="DSZH01000062">
    <property type="protein sequence ID" value="HGU47190.1"/>
    <property type="molecule type" value="Genomic_DNA"/>
</dbReference>
<dbReference type="EMBL" id="DTBX01000105">
    <property type="protein sequence ID" value="HGQ55410.1"/>
    <property type="molecule type" value="Genomic_DNA"/>
</dbReference>
<dbReference type="PANTHER" id="PTHR21047">
    <property type="entry name" value="DTDP-6-DEOXY-D-GLUCOSE-3,5 EPIMERASE"/>
    <property type="match status" value="1"/>
</dbReference>